<keyword evidence="4" id="KW-1185">Reference proteome</keyword>
<proteinExistence type="predicted"/>
<feature type="signal peptide" evidence="2">
    <location>
        <begin position="1"/>
        <end position="18"/>
    </location>
</feature>
<dbReference type="Proteomes" id="UP001293254">
    <property type="component" value="Unassembled WGS sequence"/>
</dbReference>
<keyword evidence="2" id="KW-0732">Signal</keyword>
<reference evidence="3" key="1">
    <citation type="submission" date="2020-06" db="EMBL/GenBank/DDBJ databases">
        <authorList>
            <person name="Li T."/>
            <person name="Hu X."/>
            <person name="Zhang T."/>
            <person name="Song X."/>
            <person name="Zhang H."/>
            <person name="Dai N."/>
            <person name="Sheng W."/>
            <person name="Hou X."/>
            <person name="Wei L."/>
        </authorList>
    </citation>
    <scope>NUCLEOTIDE SEQUENCE</scope>
    <source>
        <strain evidence="3">3651</strain>
        <tissue evidence="3">Leaf</tissue>
    </source>
</reference>
<comment type="caution">
    <text evidence="3">The sequence shown here is derived from an EMBL/GenBank/DDBJ whole genome shotgun (WGS) entry which is preliminary data.</text>
</comment>
<dbReference type="EMBL" id="JACGWO010000012">
    <property type="protein sequence ID" value="KAK4413941.1"/>
    <property type="molecule type" value="Genomic_DNA"/>
</dbReference>
<reference evidence="3" key="2">
    <citation type="journal article" date="2024" name="Plant">
        <title>Genomic evolution and insights into agronomic trait innovations of Sesamum species.</title>
        <authorList>
            <person name="Miao H."/>
            <person name="Wang L."/>
            <person name="Qu L."/>
            <person name="Liu H."/>
            <person name="Sun Y."/>
            <person name="Le M."/>
            <person name="Wang Q."/>
            <person name="Wei S."/>
            <person name="Zheng Y."/>
            <person name="Lin W."/>
            <person name="Duan Y."/>
            <person name="Cao H."/>
            <person name="Xiong S."/>
            <person name="Wang X."/>
            <person name="Wei L."/>
            <person name="Li C."/>
            <person name="Ma Q."/>
            <person name="Ju M."/>
            <person name="Zhao R."/>
            <person name="Li G."/>
            <person name="Mu C."/>
            <person name="Tian Q."/>
            <person name="Mei H."/>
            <person name="Zhang T."/>
            <person name="Gao T."/>
            <person name="Zhang H."/>
        </authorList>
    </citation>
    <scope>NUCLEOTIDE SEQUENCE</scope>
    <source>
        <strain evidence="3">3651</strain>
    </source>
</reference>
<feature type="chain" id="PRO_5042107714" evidence="2">
    <location>
        <begin position="19"/>
        <end position="116"/>
    </location>
</feature>
<evidence type="ECO:0000256" key="1">
    <source>
        <dbReference type="SAM" id="MobiDB-lite"/>
    </source>
</evidence>
<evidence type="ECO:0000256" key="2">
    <source>
        <dbReference type="SAM" id="SignalP"/>
    </source>
</evidence>
<evidence type="ECO:0000313" key="4">
    <source>
        <dbReference type="Proteomes" id="UP001293254"/>
    </source>
</evidence>
<gene>
    <name evidence="3" type="ORF">Salat_2806900</name>
</gene>
<dbReference type="AlphaFoldDB" id="A0AAE1XM87"/>
<name>A0AAE1XM87_9LAMI</name>
<evidence type="ECO:0000313" key="3">
    <source>
        <dbReference type="EMBL" id="KAK4413941.1"/>
    </source>
</evidence>
<sequence length="116" mass="13082">MLLFGLVYFRMVWEFLQPGWIKSFWMLLRALSLTRMNGRWTQKRNLRLLKNLGQGESGANSESSSLDLEGESRGSRGLDLFSNRVGNSDLPSFQNCDIPVKDLIVIEGEGEGNEGV</sequence>
<feature type="region of interest" description="Disordered" evidence="1">
    <location>
        <begin position="54"/>
        <end position="73"/>
    </location>
</feature>
<protein>
    <submittedName>
        <fullName evidence="3">Uncharacterized protein</fullName>
    </submittedName>
</protein>
<accession>A0AAE1XM87</accession>
<organism evidence="3 4">
    <name type="scientific">Sesamum alatum</name>
    <dbReference type="NCBI Taxonomy" id="300844"/>
    <lineage>
        <taxon>Eukaryota</taxon>
        <taxon>Viridiplantae</taxon>
        <taxon>Streptophyta</taxon>
        <taxon>Embryophyta</taxon>
        <taxon>Tracheophyta</taxon>
        <taxon>Spermatophyta</taxon>
        <taxon>Magnoliopsida</taxon>
        <taxon>eudicotyledons</taxon>
        <taxon>Gunneridae</taxon>
        <taxon>Pentapetalae</taxon>
        <taxon>asterids</taxon>
        <taxon>lamiids</taxon>
        <taxon>Lamiales</taxon>
        <taxon>Pedaliaceae</taxon>
        <taxon>Sesamum</taxon>
    </lineage>
</organism>